<dbReference type="GO" id="GO:0008270">
    <property type="term" value="F:zinc ion binding"/>
    <property type="evidence" value="ECO:0007669"/>
    <property type="project" value="InterPro"/>
</dbReference>
<evidence type="ECO:0000313" key="6">
    <source>
        <dbReference type="EMBL" id="CAG7731796.1"/>
    </source>
</evidence>
<feature type="signal peptide" evidence="4">
    <location>
        <begin position="1"/>
        <end position="26"/>
    </location>
</feature>
<proteinExistence type="inferred from homology"/>
<accession>A0A8J2PCA3</accession>
<gene>
    <name evidence="6" type="ORF">AFUS01_LOCUS20366</name>
</gene>
<evidence type="ECO:0000259" key="5">
    <source>
        <dbReference type="PROSITE" id="PS52035"/>
    </source>
</evidence>
<dbReference type="OrthoDB" id="3626597at2759"/>
<dbReference type="PROSITE" id="PS52035">
    <property type="entry name" value="PEPTIDASE_M14"/>
    <property type="match status" value="1"/>
</dbReference>
<dbReference type="Pfam" id="PF00246">
    <property type="entry name" value="Peptidase_M14"/>
    <property type="match status" value="1"/>
</dbReference>
<comment type="caution">
    <text evidence="6">The sequence shown here is derived from an EMBL/GenBank/DDBJ whole genome shotgun (WGS) entry which is preliminary data.</text>
</comment>
<name>A0A8J2PCA3_9HEXA</name>
<dbReference type="GO" id="GO:0004181">
    <property type="term" value="F:metallocarboxypeptidase activity"/>
    <property type="evidence" value="ECO:0007669"/>
    <property type="project" value="InterPro"/>
</dbReference>
<evidence type="ECO:0000256" key="3">
    <source>
        <dbReference type="PROSITE-ProRule" id="PRU01379"/>
    </source>
</evidence>
<dbReference type="GO" id="GO:0005615">
    <property type="term" value="C:extracellular space"/>
    <property type="evidence" value="ECO:0007669"/>
    <property type="project" value="TreeGrafter"/>
</dbReference>
<dbReference type="EMBL" id="CAJVCH010219986">
    <property type="protein sequence ID" value="CAG7731796.1"/>
    <property type="molecule type" value="Genomic_DNA"/>
</dbReference>
<sequence length="230" mass="25351">MPTFMPVNGSLVLLPLLPSTSSSTGADKVGQKILISTSSLLLTPTDSRILIPRTVYGEKLGHPEPRAWGLMQIVTLISIGERPVLPATLALGPTPDQDYSQFILIPFGHNNKPIPQFDAYMDLGRRIRQATAARYGTNYTVGNWFNLLYRSMGCSVDWVKRTYNTNLTLTYEMRDTGRYGFLLPAEQIIPSAEEFLDGFAVVIAKLRAGIVTPDLPPDVLQANPNRTQSG</sequence>
<dbReference type="InterPro" id="IPR000834">
    <property type="entry name" value="Peptidase_M14"/>
</dbReference>
<keyword evidence="4" id="KW-0732">Signal</keyword>
<evidence type="ECO:0000256" key="4">
    <source>
        <dbReference type="SAM" id="SignalP"/>
    </source>
</evidence>
<evidence type="ECO:0000313" key="7">
    <source>
        <dbReference type="Proteomes" id="UP000708208"/>
    </source>
</evidence>
<comment type="similarity">
    <text evidence="2 3">Belongs to the peptidase M14 family.</text>
</comment>
<comment type="cofactor">
    <cofactor evidence="1">
        <name>Zn(2+)</name>
        <dbReference type="ChEBI" id="CHEBI:29105"/>
    </cofactor>
</comment>
<feature type="chain" id="PRO_5035185363" description="Peptidase M14 domain-containing protein" evidence="4">
    <location>
        <begin position="27"/>
        <end position="230"/>
    </location>
</feature>
<evidence type="ECO:0000256" key="2">
    <source>
        <dbReference type="ARBA" id="ARBA00005988"/>
    </source>
</evidence>
<feature type="domain" description="Peptidase M14" evidence="5">
    <location>
        <begin position="1"/>
        <end position="206"/>
    </location>
</feature>
<reference evidence="6" key="1">
    <citation type="submission" date="2021-06" db="EMBL/GenBank/DDBJ databases">
        <authorList>
            <person name="Hodson N. C."/>
            <person name="Mongue J. A."/>
            <person name="Jaron S. K."/>
        </authorList>
    </citation>
    <scope>NUCLEOTIDE SEQUENCE</scope>
</reference>
<dbReference type="AlphaFoldDB" id="A0A8J2PCA3"/>
<organism evidence="6 7">
    <name type="scientific">Allacma fusca</name>
    <dbReference type="NCBI Taxonomy" id="39272"/>
    <lineage>
        <taxon>Eukaryota</taxon>
        <taxon>Metazoa</taxon>
        <taxon>Ecdysozoa</taxon>
        <taxon>Arthropoda</taxon>
        <taxon>Hexapoda</taxon>
        <taxon>Collembola</taxon>
        <taxon>Symphypleona</taxon>
        <taxon>Sminthuridae</taxon>
        <taxon>Allacma</taxon>
    </lineage>
</organism>
<dbReference type="Proteomes" id="UP000708208">
    <property type="component" value="Unassembled WGS sequence"/>
</dbReference>
<evidence type="ECO:0000256" key="1">
    <source>
        <dbReference type="ARBA" id="ARBA00001947"/>
    </source>
</evidence>
<dbReference type="GO" id="GO:0006508">
    <property type="term" value="P:proteolysis"/>
    <property type="evidence" value="ECO:0007669"/>
    <property type="project" value="InterPro"/>
</dbReference>
<feature type="non-terminal residue" evidence="6">
    <location>
        <position position="1"/>
    </location>
</feature>
<dbReference type="PANTHER" id="PTHR11705">
    <property type="entry name" value="PROTEASE FAMILY M14 CARBOXYPEPTIDASE A,B"/>
    <property type="match status" value="1"/>
</dbReference>
<dbReference type="PANTHER" id="PTHR11705:SF153">
    <property type="entry name" value="ZINC CARBOXYPEPTIDASE A 1-LIKE PROTEIN"/>
    <property type="match status" value="1"/>
</dbReference>
<protein>
    <recommendedName>
        <fullName evidence="5">Peptidase M14 domain-containing protein</fullName>
    </recommendedName>
</protein>
<keyword evidence="7" id="KW-1185">Reference proteome</keyword>
<feature type="active site" description="Proton donor/acceptor" evidence="3">
    <location>
        <position position="172"/>
    </location>
</feature>